<dbReference type="PANTHER" id="PTHR11439">
    <property type="entry name" value="GAG-POL-RELATED RETROTRANSPOSON"/>
    <property type="match status" value="1"/>
</dbReference>
<proteinExistence type="predicted"/>
<dbReference type="EMBL" id="QGNW01000699">
    <property type="protein sequence ID" value="RVW64875.1"/>
    <property type="molecule type" value="Genomic_DNA"/>
</dbReference>
<sequence length="157" mass="17926">MSMMGELNFFLGLQIKQLKEGTFIDQAKYIRDLLKRFDMEEAKTMKTPMSSSIKFDKDEKCKSINSIMYRGMISSLLYLTASRPDIMYSVCLCARFQSCPKESHLSAVKLILRYLKGTMDIGLWYPKGDNFELIRFSDADFVGCKVKGKALVALVIS</sequence>
<reference evidence="1 2" key="1">
    <citation type="journal article" date="2018" name="PLoS Genet.">
        <title>Population sequencing reveals clonal diversity and ancestral inbreeding in the grapevine cultivar Chardonnay.</title>
        <authorList>
            <person name="Roach M.J."/>
            <person name="Johnson D.L."/>
            <person name="Bohlmann J."/>
            <person name="van Vuuren H.J."/>
            <person name="Jones S.J."/>
            <person name="Pretorius I.S."/>
            <person name="Schmidt S.A."/>
            <person name="Borneman A.R."/>
        </authorList>
    </citation>
    <scope>NUCLEOTIDE SEQUENCE [LARGE SCALE GENOMIC DNA]</scope>
    <source>
        <strain evidence="2">cv. Chardonnay</strain>
        <tissue evidence="1">Leaf</tissue>
    </source>
</reference>
<dbReference type="PANTHER" id="PTHR11439:SF486">
    <property type="entry name" value="RLK (RECEPTOR-LIKE KINASE) PROTEIN, PUTATIVE-RELATED"/>
    <property type="match status" value="1"/>
</dbReference>
<comment type="caution">
    <text evidence="1">The sequence shown here is derived from an EMBL/GenBank/DDBJ whole genome shotgun (WGS) entry which is preliminary data.</text>
</comment>
<dbReference type="Proteomes" id="UP000288805">
    <property type="component" value="Unassembled WGS sequence"/>
</dbReference>
<name>A0A438FY96_VITVI</name>
<organism evidence="1 2">
    <name type="scientific">Vitis vinifera</name>
    <name type="common">Grape</name>
    <dbReference type="NCBI Taxonomy" id="29760"/>
    <lineage>
        <taxon>Eukaryota</taxon>
        <taxon>Viridiplantae</taxon>
        <taxon>Streptophyta</taxon>
        <taxon>Embryophyta</taxon>
        <taxon>Tracheophyta</taxon>
        <taxon>Spermatophyta</taxon>
        <taxon>Magnoliopsida</taxon>
        <taxon>eudicotyledons</taxon>
        <taxon>Gunneridae</taxon>
        <taxon>Pentapetalae</taxon>
        <taxon>rosids</taxon>
        <taxon>Vitales</taxon>
        <taxon>Vitaceae</taxon>
        <taxon>Viteae</taxon>
        <taxon>Vitis</taxon>
    </lineage>
</organism>
<protein>
    <submittedName>
        <fullName evidence="1">Retrovirus-related Pol polyprotein from transposon RE1</fullName>
    </submittedName>
</protein>
<evidence type="ECO:0000313" key="1">
    <source>
        <dbReference type="EMBL" id="RVW64875.1"/>
    </source>
</evidence>
<accession>A0A438FY96</accession>
<gene>
    <name evidence="1" type="primary">RE1_3083</name>
    <name evidence="1" type="ORF">CK203_066162</name>
</gene>
<dbReference type="AlphaFoldDB" id="A0A438FY96"/>
<evidence type="ECO:0000313" key="2">
    <source>
        <dbReference type="Proteomes" id="UP000288805"/>
    </source>
</evidence>